<evidence type="ECO:0000256" key="7">
    <source>
        <dbReference type="RuleBase" id="RU363032"/>
    </source>
</evidence>
<evidence type="ECO:0000256" key="1">
    <source>
        <dbReference type="ARBA" id="ARBA00004651"/>
    </source>
</evidence>
<evidence type="ECO:0000256" key="5">
    <source>
        <dbReference type="ARBA" id="ARBA00022989"/>
    </source>
</evidence>
<evidence type="ECO:0000256" key="2">
    <source>
        <dbReference type="ARBA" id="ARBA00022448"/>
    </source>
</evidence>
<reference evidence="9 10" key="1">
    <citation type="submission" date="2019-02" db="EMBL/GenBank/DDBJ databases">
        <title>Paenibacillus sp. nov., isolated from surface-sterilized tissue of Thalictrum simplex L.</title>
        <authorList>
            <person name="Tuo L."/>
        </authorList>
    </citation>
    <scope>NUCLEOTIDE SEQUENCE [LARGE SCALE GENOMIC DNA]</scope>
    <source>
        <strain evidence="9 10">N2SHLJ1</strain>
    </source>
</reference>
<keyword evidence="5 7" id="KW-1133">Transmembrane helix</keyword>
<dbReference type="OrthoDB" id="9771544at2"/>
<dbReference type="Gene3D" id="1.10.3720.10">
    <property type="entry name" value="MetI-like"/>
    <property type="match status" value="1"/>
</dbReference>
<evidence type="ECO:0000256" key="4">
    <source>
        <dbReference type="ARBA" id="ARBA00022692"/>
    </source>
</evidence>
<evidence type="ECO:0000256" key="6">
    <source>
        <dbReference type="ARBA" id="ARBA00023136"/>
    </source>
</evidence>
<comment type="similarity">
    <text evidence="7">Belongs to the binding-protein-dependent transport system permease family.</text>
</comment>
<dbReference type="PROSITE" id="PS50928">
    <property type="entry name" value="ABC_TM1"/>
    <property type="match status" value="1"/>
</dbReference>
<dbReference type="GO" id="GO:0005886">
    <property type="term" value="C:plasma membrane"/>
    <property type="evidence" value="ECO:0007669"/>
    <property type="project" value="UniProtKB-SubCell"/>
</dbReference>
<dbReference type="PANTHER" id="PTHR43744:SF6">
    <property type="entry name" value="ABC TRANSPORTER PERMEASE PROTEIN YESQ-RELATED"/>
    <property type="match status" value="1"/>
</dbReference>
<feature type="transmembrane region" description="Helical" evidence="7">
    <location>
        <begin position="190"/>
        <end position="211"/>
    </location>
</feature>
<comment type="subcellular location">
    <subcellularLocation>
        <location evidence="1 7">Cell membrane</location>
        <topology evidence="1 7">Multi-pass membrane protein</topology>
    </subcellularLocation>
</comment>
<sequence>MKKHRPLRQEITFVFVLLGAVIMTYPLLWMLGSSFKPVFCIFNDSASLWPSPFTLDNYIKGWKGISGITFSAFYLNSFVLVALTIAGNVVSCSLTAYAFARIEFTLKSLFFALMLGTLMLPHHVTLIPQYVFFYKLGWINTFLPLTVPKFFATDAFFIFLMVQFIRGLPLELDNAAKMDGCNHAQTFVRIIFPLLLPALVTTAIFTFIWTWNDFFSQAIYISDPHLFTVTLALRSFVDTSGGESLWGSLFAMSTLSLVPIFAFFVIFQRFLVDGIATSGIKG</sequence>
<feature type="domain" description="ABC transmembrane type-1" evidence="8">
    <location>
        <begin position="74"/>
        <end position="267"/>
    </location>
</feature>
<feature type="transmembrane region" description="Helical" evidence="7">
    <location>
        <begin position="12"/>
        <end position="32"/>
    </location>
</feature>
<keyword evidence="6 7" id="KW-0472">Membrane</keyword>
<evidence type="ECO:0000313" key="10">
    <source>
        <dbReference type="Proteomes" id="UP000293142"/>
    </source>
</evidence>
<comment type="caution">
    <text evidence="9">The sequence shown here is derived from an EMBL/GenBank/DDBJ whole genome shotgun (WGS) entry which is preliminary data.</text>
</comment>
<dbReference type="GO" id="GO:0055085">
    <property type="term" value="P:transmembrane transport"/>
    <property type="evidence" value="ECO:0007669"/>
    <property type="project" value="InterPro"/>
</dbReference>
<evidence type="ECO:0000313" key="9">
    <source>
        <dbReference type="EMBL" id="TBL81070.1"/>
    </source>
</evidence>
<dbReference type="RefSeq" id="WP_131011784.1">
    <property type="nucleotide sequence ID" value="NZ_SIRE01000003.1"/>
</dbReference>
<keyword evidence="4 7" id="KW-0812">Transmembrane</keyword>
<organism evidence="9 10">
    <name type="scientific">Paenibacillus thalictri</name>
    <dbReference type="NCBI Taxonomy" id="2527873"/>
    <lineage>
        <taxon>Bacteria</taxon>
        <taxon>Bacillati</taxon>
        <taxon>Bacillota</taxon>
        <taxon>Bacilli</taxon>
        <taxon>Bacillales</taxon>
        <taxon>Paenibacillaceae</taxon>
        <taxon>Paenibacillus</taxon>
    </lineage>
</organism>
<dbReference type="EMBL" id="SIRE01000003">
    <property type="protein sequence ID" value="TBL81070.1"/>
    <property type="molecule type" value="Genomic_DNA"/>
</dbReference>
<keyword evidence="10" id="KW-1185">Reference proteome</keyword>
<dbReference type="Proteomes" id="UP000293142">
    <property type="component" value="Unassembled WGS sequence"/>
</dbReference>
<dbReference type="InterPro" id="IPR035906">
    <property type="entry name" value="MetI-like_sf"/>
</dbReference>
<dbReference type="Pfam" id="PF00528">
    <property type="entry name" value="BPD_transp_1"/>
    <property type="match status" value="1"/>
</dbReference>
<protein>
    <submittedName>
        <fullName evidence="9">Carbohydrate ABC transporter permease</fullName>
    </submittedName>
</protein>
<feature type="transmembrane region" description="Helical" evidence="7">
    <location>
        <begin position="73"/>
        <end position="97"/>
    </location>
</feature>
<accession>A0A4Q9DY95</accession>
<dbReference type="CDD" id="cd06261">
    <property type="entry name" value="TM_PBP2"/>
    <property type="match status" value="1"/>
</dbReference>
<dbReference type="PANTHER" id="PTHR43744">
    <property type="entry name" value="ABC TRANSPORTER PERMEASE PROTEIN MG189-RELATED-RELATED"/>
    <property type="match status" value="1"/>
</dbReference>
<dbReference type="SUPFAM" id="SSF161098">
    <property type="entry name" value="MetI-like"/>
    <property type="match status" value="1"/>
</dbReference>
<name>A0A4Q9DY95_9BACL</name>
<keyword evidence="3" id="KW-1003">Cell membrane</keyword>
<dbReference type="AlphaFoldDB" id="A0A4Q9DY95"/>
<feature type="transmembrane region" description="Helical" evidence="7">
    <location>
        <begin position="245"/>
        <end position="267"/>
    </location>
</feature>
<gene>
    <name evidence="9" type="ORF">EYB31_02965</name>
</gene>
<evidence type="ECO:0000256" key="3">
    <source>
        <dbReference type="ARBA" id="ARBA00022475"/>
    </source>
</evidence>
<proteinExistence type="inferred from homology"/>
<evidence type="ECO:0000259" key="8">
    <source>
        <dbReference type="PROSITE" id="PS50928"/>
    </source>
</evidence>
<feature type="transmembrane region" description="Helical" evidence="7">
    <location>
        <begin position="150"/>
        <end position="169"/>
    </location>
</feature>
<feature type="transmembrane region" description="Helical" evidence="7">
    <location>
        <begin position="109"/>
        <end position="130"/>
    </location>
</feature>
<keyword evidence="2 7" id="KW-0813">Transport</keyword>
<dbReference type="InterPro" id="IPR000515">
    <property type="entry name" value="MetI-like"/>
</dbReference>